<dbReference type="GO" id="GO:0022625">
    <property type="term" value="C:cytosolic large ribosomal subunit"/>
    <property type="evidence" value="ECO:0007669"/>
    <property type="project" value="TreeGrafter"/>
</dbReference>
<keyword evidence="2 5" id="KW-0689">Ribosomal protein</keyword>
<reference evidence="8" key="1">
    <citation type="submission" date="2006-05" db="EMBL/GenBank/DDBJ databases">
        <title>Annotation of the draft genome assembly of Desulfuromonas acetoxidans DSM 684.</title>
        <authorList>
            <consortium name="US DOE Joint Genome Institute (JGI-ORNL)"/>
            <person name="Larimer F."/>
            <person name="Land M."/>
            <person name="Hauser L."/>
        </authorList>
    </citation>
    <scope>NUCLEOTIDE SEQUENCE [LARGE SCALE GENOMIC DNA]</scope>
    <source>
        <strain evidence="8">DSM 684</strain>
    </source>
</reference>
<feature type="region of interest" description="Disordered" evidence="7">
    <location>
        <begin position="1"/>
        <end position="21"/>
    </location>
</feature>
<dbReference type="AlphaFoldDB" id="Q1JYJ7"/>
<keyword evidence="3 5" id="KW-0687">Ribonucleoprotein</keyword>
<reference evidence="8" key="2">
    <citation type="submission" date="2006-05" db="EMBL/GenBank/DDBJ databases">
        <title>Sequencing of the draft genome and assembly of Desulfuromonas acetoxidans DSM 684.</title>
        <authorList>
            <consortium name="US DOE Joint Genome Institute (JGI-PGF)"/>
            <person name="Copeland A."/>
            <person name="Lucas S."/>
            <person name="Lapidus A."/>
            <person name="Barry K."/>
            <person name="Detter J.C."/>
            <person name="Glavina del Rio T."/>
            <person name="Hammon N."/>
            <person name="Israni S."/>
            <person name="Dalin E."/>
            <person name="Tice H."/>
            <person name="Bruce D."/>
            <person name="Pitluck S."/>
            <person name="Richardson P."/>
        </authorList>
    </citation>
    <scope>NUCLEOTIDE SEQUENCE [LARGE SCALE GENOMIC DNA]</scope>
    <source>
        <strain evidence="8">DSM 684</strain>
    </source>
</reference>
<proteinExistence type="inferred from homology"/>
<evidence type="ECO:0000313" key="9">
    <source>
        <dbReference type="Proteomes" id="UP000005695"/>
    </source>
</evidence>
<dbReference type="GO" id="GO:0006412">
    <property type="term" value="P:translation"/>
    <property type="evidence" value="ECO:0007669"/>
    <property type="project" value="UniProtKB-UniRule"/>
</dbReference>
<dbReference type="Pfam" id="PF01632">
    <property type="entry name" value="Ribosomal_L35p"/>
    <property type="match status" value="1"/>
</dbReference>
<dbReference type="OrthoDB" id="9804851at2"/>
<evidence type="ECO:0000313" key="8">
    <source>
        <dbReference type="EMBL" id="EAT15418.1"/>
    </source>
</evidence>
<evidence type="ECO:0000256" key="7">
    <source>
        <dbReference type="SAM" id="MobiDB-lite"/>
    </source>
</evidence>
<dbReference type="PRINTS" id="PR00064">
    <property type="entry name" value="RIBOSOMALL35"/>
</dbReference>
<dbReference type="Gene3D" id="4.10.410.60">
    <property type="match status" value="1"/>
</dbReference>
<dbReference type="SUPFAM" id="SSF143034">
    <property type="entry name" value="L35p-like"/>
    <property type="match status" value="1"/>
</dbReference>
<dbReference type="Proteomes" id="UP000005695">
    <property type="component" value="Unassembled WGS sequence"/>
</dbReference>
<dbReference type="InterPro" id="IPR018265">
    <property type="entry name" value="Ribosomal_bL35_CS"/>
</dbReference>
<dbReference type="InterPro" id="IPR021137">
    <property type="entry name" value="Ribosomal_bL35-like"/>
</dbReference>
<dbReference type="FunFam" id="4.10.410.60:FF:000001">
    <property type="entry name" value="50S ribosomal protein L35"/>
    <property type="match status" value="1"/>
</dbReference>
<evidence type="ECO:0000256" key="6">
    <source>
        <dbReference type="RuleBase" id="RU000568"/>
    </source>
</evidence>
<accession>Q1JYJ7</accession>
<comment type="similarity">
    <text evidence="1 5 6">Belongs to the bacterial ribosomal protein bL35 family.</text>
</comment>
<dbReference type="RefSeq" id="WP_006001114.1">
    <property type="nucleotide sequence ID" value="NZ_AAEW02000011.1"/>
</dbReference>
<comment type="caution">
    <text evidence="8">The sequence shown here is derived from an EMBL/GenBank/DDBJ whole genome shotgun (WGS) entry which is preliminary data.</text>
</comment>
<evidence type="ECO:0000256" key="1">
    <source>
        <dbReference type="ARBA" id="ARBA00006598"/>
    </source>
</evidence>
<dbReference type="HAMAP" id="MF_00514">
    <property type="entry name" value="Ribosomal_bL35"/>
    <property type="match status" value="1"/>
</dbReference>
<name>Q1JYJ7_DESA6</name>
<feature type="compositionally biased region" description="Basic residues" evidence="7">
    <location>
        <begin position="10"/>
        <end position="21"/>
    </location>
</feature>
<gene>
    <name evidence="5" type="primary">rpmI</name>
    <name evidence="8" type="ORF">Dace_1082</name>
</gene>
<keyword evidence="9" id="KW-1185">Reference proteome</keyword>
<protein>
    <recommendedName>
        <fullName evidence="4 5">Large ribosomal subunit protein bL35</fullName>
    </recommendedName>
</protein>
<evidence type="ECO:0000256" key="5">
    <source>
        <dbReference type="HAMAP-Rule" id="MF_00514"/>
    </source>
</evidence>
<sequence length="65" mass="7475">MPKIKTNRGAAKRFRKTGTGKIRRNKAFTSHILTKKTTKRKRDLRHGTIVDAADHKNISCLIPYK</sequence>
<evidence type="ECO:0000256" key="3">
    <source>
        <dbReference type="ARBA" id="ARBA00023274"/>
    </source>
</evidence>
<dbReference type="InterPro" id="IPR001706">
    <property type="entry name" value="Ribosomal_bL35"/>
</dbReference>
<organism evidence="8 9">
    <name type="scientific">Desulfuromonas acetoxidans (strain DSM 684 / 11070)</name>
    <dbReference type="NCBI Taxonomy" id="281689"/>
    <lineage>
        <taxon>Bacteria</taxon>
        <taxon>Pseudomonadati</taxon>
        <taxon>Thermodesulfobacteriota</taxon>
        <taxon>Desulfuromonadia</taxon>
        <taxon>Desulfuromonadales</taxon>
        <taxon>Desulfuromonadaceae</taxon>
        <taxon>Desulfuromonas</taxon>
    </lineage>
</organism>
<evidence type="ECO:0000256" key="2">
    <source>
        <dbReference type="ARBA" id="ARBA00022980"/>
    </source>
</evidence>
<dbReference type="NCBIfam" id="TIGR00001">
    <property type="entry name" value="rpmI_bact"/>
    <property type="match status" value="1"/>
</dbReference>
<dbReference type="InterPro" id="IPR037229">
    <property type="entry name" value="Ribosomal_bL35_sf"/>
</dbReference>
<dbReference type="EMBL" id="AAEW02000011">
    <property type="protein sequence ID" value="EAT15418.1"/>
    <property type="molecule type" value="Genomic_DNA"/>
</dbReference>
<dbReference type="PANTHER" id="PTHR33343">
    <property type="entry name" value="54S RIBOSOMAL PROTEIN BL35M"/>
    <property type="match status" value="1"/>
</dbReference>
<dbReference type="PANTHER" id="PTHR33343:SF1">
    <property type="entry name" value="LARGE RIBOSOMAL SUBUNIT PROTEIN BL35M"/>
    <property type="match status" value="1"/>
</dbReference>
<evidence type="ECO:0000256" key="4">
    <source>
        <dbReference type="ARBA" id="ARBA00071664"/>
    </source>
</evidence>
<dbReference type="GO" id="GO:0003735">
    <property type="term" value="F:structural constituent of ribosome"/>
    <property type="evidence" value="ECO:0007669"/>
    <property type="project" value="InterPro"/>
</dbReference>
<dbReference type="PROSITE" id="PS00936">
    <property type="entry name" value="RIBOSOMAL_L35"/>
    <property type="match status" value="1"/>
</dbReference>